<dbReference type="AlphaFoldDB" id="A0A4R1R9Q8"/>
<feature type="transmembrane region" description="Helical" evidence="1">
    <location>
        <begin position="7"/>
        <end position="26"/>
    </location>
</feature>
<sequence length="136" mass="15717">MNKKDKLLTLIPALWTSLFDSIITIVNQPKEYWDGDLDVANEANSIGYFIMKQHVSGIFILCGIWLILIGIIGYYLPKKYSRVFLLFVLMAHTFGAGNWLIMNYGFWTAIIFVLFNTILFYKIQDLINRKSVKIGI</sequence>
<organism evidence="2 3">
    <name type="scientific">Mariniflexile fucanivorans</name>
    <dbReference type="NCBI Taxonomy" id="264023"/>
    <lineage>
        <taxon>Bacteria</taxon>
        <taxon>Pseudomonadati</taxon>
        <taxon>Bacteroidota</taxon>
        <taxon>Flavobacteriia</taxon>
        <taxon>Flavobacteriales</taxon>
        <taxon>Flavobacteriaceae</taxon>
        <taxon>Mariniflexile</taxon>
    </lineage>
</organism>
<proteinExistence type="predicted"/>
<dbReference type="Proteomes" id="UP000295455">
    <property type="component" value="Unassembled WGS sequence"/>
</dbReference>
<evidence type="ECO:0000256" key="1">
    <source>
        <dbReference type="SAM" id="Phobius"/>
    </source>
</evidence>
<keyword evidence="3" id="KW-1185">Reference proteome</keyword>
<evidence type="ECO:0000313" key="3">
    <source>
        <dbReference type="Proteomes" id="UP000295455"/>
    </source>
</evidence>
<protein>
    <submittedName>
        <fullName evidence="2">Uncharacterized protein</fullName>
    </submittedName>
</protein>
<keyword evidence="1" id="KW-0472">Membrane</keyword>
<keyword evidence="1" id="KW-0812">Transmembrane</keyword>
<dbReference type="RefSeq" id="WP_132219393.1">
    <property type="nucleotide sequence ID" value="NZ_OX156936.1"/>
</dbReference>
<dbReference type="OrthoDB" id="1120081at2"/>
<keyword evidence="1" id="KW-1133">Transmembrane helix</keyword>
<feature type="transmembrane region" description="Helical" evidence="1">
    <location>
        <begin position="55"/>
        <end position="76"/>
    </location>
</feature>
<comment type="caution">
    <text evidence="2">The sequence shown here is derived from an EMBL/GenBank/DDBJ whole genome shotgun (WGS) entry which is preliminary data.</text>
</comment>
<evidence type="ECO:0000313" key="2">
    <source>
        <dbReference type="EMBL" id="TCL62464.1"/>
    </source>
</evidence>
<feature type="transmembrane region" description="Helical" evidence="1">
    <location>
        <begin position="106"/>
        <end position="123"/>
    </location>
</feature>
<feature type="transmembrane region" description="Helical" evidence="1">
    <location>
        <begin position="83"/>
        <end position="100"/>
    </location>
</feature>
<accession>A0A4R1R9Q8</accession>
<name>A0A4R1R9Q8_9FLAO</name>
<gene>
    <name evidence="2" type="ORF">EV196_1135</name>
</gene>
<reference evidence="2 3" key="1">
    <citation type="submission" date="2019-03" db="EMBL/GenBank/DDBJ databases">
        <title>Genomic Encyclopedia of Type Strains, Phase IV (KMG-IV): sequencing the most valuable type-strain genomes for metagenomic binning, comparative biology and taxonomic classification.</title>
        <authorList>
            <person name="Goeker M."/>
        </authorList>
    </citation>
    <scope>NUCLEOTIDE SEQUENCE [LARGE SCALE GENOMIC DNA]</scope>
    <source>
        <strain evidence="2 3">DSM 18792</strain>
    </source>
</reference>
<dbReference type="EMBL" id="SLUP01000013">
    <property type="protein sequence ID" value="TCL62464.1"/>
    <property type="molecule type" value="Genomic_DNA"/>
</dbReference>